<accession>A0A1M5BLU6</accession>
<evidence type="ECO:0008006" key="4">
    <source>
        <dbReference type="Google" id="ProtNLM"/>
    </source>
</evidence>
<evidence type="ECO:0000313" key="3">
    <source>
        <dbReference type="Proteomes" id="UP000184245"/>
    </source>
</evidence>
<reference evidence="2 3" key="1">
    <citation type="submission" date="2016-11" db="EMBL/GenBank/DDBJ databases">
        <authorList>
            <person name="Jaros S."/>
            <person name="Januszkiewicz K."/>
            <person name="Wedrychowicz H."/>
        </authorList>
    </citation>
    <scope>NUCLEOTIDE SEQUENCE [LARGE SCALE GENOMIC DNA]</scope>
    <source>
        <strain evidence="2 3">DSM 17459</strain>
    </source>
</reference>
<proteinExistence type="predicted"/>
<sequence length="204" mass="21539">MKRKSQASRLGVLALALTLVTTCLTGGTMAKYVTEVTGNAKATVAAWSFKVNDEKTTMTEIDLGSTANRTAYAAEDIMEGVIAPGTSGSFDIVIDGSGSEVGVDYKLKIAAADGTILPSDLTFTTDNDTSGTPDSYTLNNELTGTIDYADGDTAMKKTITVKWTWAFGEDDTKDSNDNTYADKDWTLNITATGTQAEPTATVTP</sequence>
<dbReference type="STRING" id="1122155.SAMN02745158_03711"/>
<keyword evidence="3" id="KW-1185">Reference proteome</keyword>
<evidence type="ECO:0000313" key="2">
    <source>
        <dbReference type="EMBL" id="SHF43395.1"/>
    </source>
</evidence>
<dbReference type="RefSeq" id="WP_072854270.1">
    <property type="nucleotide sequence ID" value="NZ_FQVI01000028.1"/>
</dbReference>
<dbReference type="AlphaFoldDB" id="A0A1M5BLU6"/>
<feature type="signal peptide" evidence="1">
    <location>
        <begin position="1"/>
        <end position="30"/>
    </location>
</feature>
<protein>
    <recommendedName>
        <fullName evidence="4">SipW-cognate class signal peptide</fullName>
    </recommendedName>
</protein>
<name>A0A1M5BLU6_9CLOT</name>
<feature type="chain" id="PRO_5039126078" description="SipW-cognate class signal peptide" evidence="1">
    <location>
        <begin position="31"/>
        <end position="204"/>
    </location>
</feature>
<dbReference type="EMBL" id="FQVI01000028">
    <property type="protein sequence ID" value="SHF43395.1"/>
    <property type="molecule type" value="Genomic_DNA"/>
</dbReference>
<organism evidence="2 3">
    <name type="scientific">Lactonifactor longoviformis DSM 17459</name>
    <dbReference type="NCBI Taxonomy" id="1122155"/>
    <lineage>
        <taxon>Bacteria</taxon>
        <taxon>Bacillati</taxon>
        <taxon>Bacillota</taxon>
        <taxon>Clostridia</taxon>
        <taxon>Eubacteriales</taxon>
        <taxon>Clostridiaceae</taxon>
        <taxon>Lactonifactor</taxon>
    </lineage>
</organism>
<dbReference type="Proteomes" id="UP000184245">
    <property type="component" value="Unassembled WGS sequence"/>
</dbReference>
<evidence type="ECO:0000256" key="1">
    <source>
        <dbReference type="SAM" id="SignalP"/>
    </source>
</evidence>
<dbReference type="OrthoDB" id="1937988at2"/>
<keyword evidence="1" id="KW-0732">Signal</keyword>
<gene>
    <name evidence="2" type="ORF">SAMN02745158_03711</name>
</gene>